<name>A0A1U7EX24_NATPD</name>
<evidence type="ECO:0000313" key="3">
    <source>
        <dbReference type="Proteomes" id="UP000002698"/>
    </source>
</evidence>
<evidence type="ECO:0000256" key="1">
    <source>
        <dbReference type="SAM" id="MobiDB-lite"/>
    </source>
</evidence>
<reference evidence="2 3" key="1">
    <citation type="journal article" date="2005" name="Genome Res.">
        <title>Living with two extremes: conclusions from the genome sequence of Natronomonas pharaonis.</title>
        <authorList>
            <person name="Falb M."/>
            <person name="Pfeiffer F."/>
            <person name="Palm P."/>
            <person name="Rodewald K."/>
            <person name="Hickmann V."/>
            <person name="Tittor J."/>
            <person name="Oesterhelt D."/>
        </authorList>
    </citation>
    <scope>NUCLEOTIDE SEQUENCE [LARGE SCALE GENOMIC DNA]</scope>
    <source>
        <strain evidence="3">ATCC 35678 / DSM 2160 / CIP 103997 / JCM 8858 / NBRC 14720 / NCIMB 2260 / Gabara</strain>
    </source>
</reference>
<dbReference type="EMBL" id="CR936257">
    <property type="protein sequence ID" value="CAI49643.1"/>
    <property type="molecule type" value="Genomic_DNA"/>
</dbReference>
<dbReference type="InterPro" id="IPR043811">
    <property type="entry name" value="DUF5793"/>
</dbReference>
<proteinExistence type="predicted"/>
<evidence type="ECO:0000313" key="2">
    <source>
        <dbReference type="EMBL" id="CAI49643.1"/>
    </source>
</evidence>
<dbReference type="EnsemblBacteria" id="CAI49643">
    <property type="protein sequence ID" value="CAI49643"/>
    <property type="gene ID" value="NP_3104A"/>
</dbReference>
<dbReference type="KEGG" id="nph:NP_3104A"/>
<dbReference type="RefSeq" id="WP_011323265.1">
    <property type="nucleotide sequence ID" value="NC_007426.1"/>
</dbReference>
<feature type="region of interest" description="Disordered" evidence="1">
    <location>
        <begin position="1"/>
        <end position="23"/>
    </location>
</feature>
<accession>A0A1U7EX24</accession>
<sequence length="150" mass="16327">MRRDYFTLSKQGTEADDPATPTLVVGYEGPTEELAERLHDDGTPLEEDGLDVAYRLQEPIDIDDPSGVLAVADRVTGEYVLEVNADAGLVSELVESARDADDPEDGHFRIVIEDEDGTQLDAHKASTLLVYDADGNLLREESLIPSGVEL</sequence>
<dbReference type="Proteomes" id="UP000002698">
    <property type="component" value="Chromosome"/>
</dbReference>
<dbReference type="HOGENOM" id="CLU_1656846_0_0_2"/>
<dbReference type="Pfam" id="PF19106">
    <property type="entry name" value="DUF5793"/>
    <property type="match status" value="1"/>
</dbReference>
<dbReference type="GeneID" id="3701653"/>
<protein>
    <submittedName>
        <fullName evidence="2">Uncharacterized protein</fullName>
    </submittedName>
</protein>
<dbReference type="OrthoDB" id="311801at2157"/>
<dbReference type="AlphaFoldDB" id="A0A1U7EX24"/>
<keyword evidence="3" id="KW-1185">Reference proteome</keyword>
<dbReference type="STRING" id="348780.NP_3104A"/>
<gene>
    <name evidence="2" type="ordered locus">NP_3104A</name>
</gene>
<dbReference type="eggNOG" id="arCOG04578">
    <property type="taxonomic scope" value="Archaea"/>
</dbReference>
<organism evidence="2 3">
    <name type="scientific">Natronomonas pharaonis (strain ATCC 35678 / DSM 2160 / CIP 103997 / JCM 8858 / NBRC 14720 / NCIMB 2260 / Gabara)</name>
    <name type="common">Halobacterium pharaonis</name>
    <dbReference type="NCBI Taxonomy" id="348780"/>
    <lineage>
        <taxon>Archaea</taxon>
        <taxon>Methanobacteriati</taxon>
        <taxon>Methanobacteriota</taxon>
        <taxon>Stenosarchaea group</taxon>
        <taxon>Halobacteria</taxon>
        <taxon>Halobacteriales</taxon>
        <taxon>Natronomonadaceae</taxon>
        <taxon>Natronomonas</taxon>
    </lineage>
</organism>